<dbReference type="InterPro" id="IPR032675">
    <property type="entry name" value="LRR_dom_sf"/>
</dbReference>
<dbReference type="PANTHER" id="PTHR31900">
    <property type="entry name" value="F-BOX/RNI SUPERFAMILY PROTEIN-RELATED"/>
    <property type="match status" value="1"/>
</dbReference>
<dbReference type="Pfam" id="PF08387">
    <property type="entry name" value="FBD"/>
    <property type="match status" value="1"/>
</dbReference>
<dbReference type="InterPro" id="IPR001810">
    <property type="entry name" value="F-box_dom"/>
</dbReference>
<gene>
    <name evidence="2" type="ORF">M0R45_028617</name>
</gene>
<dbReference type="InterPro" id="IPR006566">
    <property type="entry name" value="FBD"/>
</dbReference>
<dbReference type="Gene3D" id="1.20.1280.50">
    <property type="match status" value="1"/>
</dbReference>
<dbReference type="Pfam" id="PF00646">
    <property type="entry name" value="F-box"/>
    <property type="match status" value="1"/>
</dbReference>
<accession>A0AAW1W6I6</accession>
<sequence>MVLKNKSKSRVVKDRISALPDALVCHILSFLETKKAVSTSVLCRRWRSLWKSVPILDLDMLDMLDFDEEELKIKEACADFGTFVDGVLSSRDNSLDIQSFRLGFYLSNDNRDQIDGWIQTAIRHNAVKLDLYVDNEDSNLFQLPKCVFTSKTLEHLKLKSLDYIIYRPPTSGCFPSLKFLHIEASPNQESMENLFSQCPVLEDLTLDLDETRLKNLNICAPKLKRLRVDMITNIFVNYSCNLFVNAPELENLHLHIDDLLNCPLENAKSIVEADIAVLFCEEKEGPALFNPVNALLTQIFRVKYLSLSAPCFEACDLPAFDSLNKLKLALHCYNWEFLGVILKISPNLEDLVLDYEALSFKECREHQWNPPEFVPICLSSHLKTISIKAFKGGRVEMEVAEYLLKNGRSLKKMTILTGGVLYTEEKELYKEFLMFQRGSTACQVEFTKRRIY</sequence>
<dbReference type="Pfam" id="PF24758">
    <property type="entry name" value="LRR_At5g56370"/>
    <property type="match status" value="1"/>
</dbReference>
<name>A0AAW1W6I6_RUBAR</name>
<keyword evidence="3" id="KW-1185">Reference proteome</keyword>
<dbReference type="AlphaFoldDB" id="A0AAW1W6I6"/>
<evidence type="ECO:0000313" key="2">
    <source>
        <dbReference type="EMBL" id="KAK9920052.1"/>
    </source>
</evidence>
<feature type="domain" description="F-box" evidence="1">
    <location>
        <begin position="13"/>
        <end position="63"/>
    </location>
</feature>
<organism evidence="2 3">
    <name type="scientific">Rubus argutus</name>
    <name type="common">Southern blackberry</name>
    <dbReference type="NCBI Taxonomy" id="59490"/>
    <lineage>
        <taxon>Eukaryota</taxon>
        <taxon>Viridiplantae</taxon>
        <taxon>Streptophyta</taxon>
        <taxon>Embryophyta</taxon>
        <taxon>Tracheophyta</taxon>
        <taxon>Spermatophyta</taxon>
        <taxon>Magnoliopsida</taxon>
        <taxon>eudicotyledons</taxon>
        <taxon>Gunneridae</taxon>
        <taxon>Pentapetalae</taxon>
        <taxon>rosids</taxon>
        <taxon>fabids</taxon>
        <taxon>Rosales</taxon>
        <taxon>Rosaceae</taxon>
        <taxon>Rosoideae</taxon>
        <taxon>Rosoideae incertae sedis</taxon>
        <taxon>Rubus</taxon>
    </lineage>
</organism>
<protein>
    <recommendedName>
        <fullName evidence="1">F-box domain-containing protein</fullName>
    </recommendedName>
</protein>
<dbReference type="PROSITE" id="PS50181">
    <property type="entry name" value="FBOX"/>
    <property type="match status" value="1"/>
</dbReference>
<evidence type="ECO:0000259" key="1">
    <source>
        <dbReference type="PROSITE" id="PS50181"/>
    </source>
</evidence>
<evidence type="ECO:0000313" key="3">
    <source>
        <dbReference type="Proteomes" id="UP001457282"/>
    </source>
</evidence>
<dbReference type="InterPro" id="IPR050232">
    <property type="entry name" value="FBL13/AtMIF1-like"/>
</dbReference>
<dbReference type="SUPFAM" id="SSF52047">
    <property type="entry name" value="RNI-like"/>
    <property type="match status" value="1"/>
</dbReference>
<reference evidence="2 3" key="1">
    <citation type="journal article" date="2023" name="G3 (Bethesda)">
        <title>A chromosome-length genome assembly and annotation of blackberry (Rubus argutus, cv. 'Hillquist').</title>
        <authorList>
            <person name="Bruna T."/>
            <person name="Aryal R."/>
            <person name="Dudchenko O."/>
            <person name="Sargent D.J."/>
            <person name="Mead D."/>
            <person name="Buti M."/>
            <person name="Cavallini A."/>
            <person name="Hytonen T."/>
            <person name="Andres J."/>
            <person name="Pham M."/>
            <person name="Weisz D."/>
            <person name="Mascagni F."/>
            <person name="Usai G."/>
            <person name="Natali L."/>
            <person name="Bassil N."/>
            <person name="Fernandez G.E."/>
            <person name="Lomsadze A."/>
            <person name="Armour M."/>
            <person name="Olukolu B."/>
            <person name="Poorten T."/>
            <person name="Britton C."/>
            <person name="Davik J."/>
            <person name="Ashrafi H."/>
            <person name="Aiden E.L."/>
            <person name="Borodovsky M."/>
            <person name="Worthington M."/>
        </authorList>
    </citation>
    <scope>NUCLEOTIDE SEQUENCE [LARGE SCALE GENOMIC DNA]</scope>
    <source>
        <strain evidence="2">PI 553951</strain>
    </source>
</reference>
<dbReference type="CDD" id="cd22160">
    <property type="entry name" value="F-box_AtFBL13-like"/>
    <property type="match status" value="1"/>
</dbReference>
<dbReference type="InterPro" id="IPR053781">
    <property type="entry name" value="F-box_AtFBL13-like"/>
</dbReference>
<dbReference type="SMART" id="SM00256">
    <property type="entry name" value="FBOX"/>
    <property type="match status" value="1"/>
</dbReference>
<dbReference type="SMART" id="SM00579">
    <property type="entry name" value="FBD"/>
    <property type="match status" value="1"/>
</dbReference>
<comment type="caution">
    <text evidence="2">The sequence shown here is derived from an EMBL/GenBank/DDBJ whole genome shotgun (WGS) entry which is preliminary data.</text>
</comment>
<dbReference type="InterPro" id="IPR036047">
    <property type="entry name" value="F-box-like_dom_sf"/>
</dbReference>
<dbReference type="InterPro" id="IPR055411">
    <property type="entry name" value="LRR_FXL15/At3g58940/PEG3-like"/>
</dbReference>
<proteinExistence type="predicted"/>
<dbReference type="Proteomes" id="UP001457282">
    <property type="component" value="Unassembled WGS sequence"/>
</dbReference>
<dbReference type="Gene3D" id="3.80.10.10">
    <property type="entry name" value="Ribonuclease Inhibitor"/>
    <property type="match status" value="1"/>
</dbReference>
<dbReference type="SUPFAM" id="SSF81383">
    <property type="entry name" value="F-box domain"/>
    <property type="match status" value="1"/>
</dbReference>
<dbReference type="EMBL" id="JBEDUW010000006">
    <property type="protein sequence ID" value="KAK9920052.1"/>
    <property type="molecule type" value="Genomic_DNA"/>
</dbReference>
<dbReference type="PANTHER" id="PTHR31900:SF34">
    <property type="entry name" value="EMB|CAB62440.1-RELATED"/>
    <property type="match status" value="1"/>
</dbReference>